<accession>A0ACB7XG88</accession>
<comment type="caution">
    <text evidence="1">The sequence shown here is derived from an EMBL/GenBank/DDBJ whole genome shotgun (WGS) entry which is preliminary data.</text>
</comment>
<reference evidence="1 2" key="1">
    <citation type="journal article" date="2021" name="Hortic Res">
        <title>High-quality reference genome and annotation aids understanding of berry development for evergreen blueberry (Vaccinium darrowii).</title>
        <authorList>
            <person name="Yu J."/>
            <person name="Hulse-Kemp A.M."/>
            <person name="Babiker E."/>
            <person name="Staton M."/>
        </authorList>
    </citation>
    <scope>NUCLEOTIDE SEQUENCE [LARGE SCALE GENOMIC DNA]</scope>
    <source>
        <strain evidence="2">cv. NJ 8807/NJ 8810</strain>
        <tissue evidence="1">Young leaf</tissue>
    </source>
</reference>
<evidence type="ECO:0000313" key="2">
    <source>
        <dbReference type="Proteomes" id="UP000828048"/>
    </source>
</evidence>
<organism evidence="1 2">
    <name type="scientific">Vaccinium darrowii</name>
    <dbReference type="NCBI Taxonomy" id="229202"/>
    <lineage>
        <taxon>Eukaryota</taxon>
        <taxon>Viridiplantae</taxon>
        <taxon>Streptophyta</taxon>
        <taxon>Embryophyta</taxon>
        <taxon>Tracheophyta</taxon>
        <taxon>Spermatophyta</taxon>
        <taxon>Magnoliopsida</taxon>
        <taxon>eudicotyledons</taxon>
        <taxon>Gunneridae</taxon>
        <taxon>Pentapetalae</taxon>
        <taxon>asterids</taxon>
        <taxon>Ericales</taxon>
        <taxon>Ericaceae</taxon>
        <taxon>Vaccinioideae</taxon>
        <taxon>Vaccinieae</taxon>
        <taxon>Vaccinium</taxon>
    </lineage>
</organism>
<keyword evidence="2" id="KW-1185">Reference proteome</keyword>
<dbReference type="Proteomes" id="UP000828048">
    <property type="component" value="Chromosome 10"/>
</dbReference>
<evidence type="ECO:0000313" key="1">
    <source>
        <dbReference type="EMBL" id="KAH7839711.1"/>
    </source>
</evidence>
<proteinExistence type="predicted"/>
<dbReference type="EMBL" id="CM037160">
    <property type="protein sequence ID" value="KAH7839711.1"/>
    <property type="molecule type" value="Genomic_DNA"/>
</dbReference>
<protein>
    <submittedName>
        <fullName evidence="1">Uncharacterized protein</fullName>
    </submittedName>
</protein>
<sequence>MAEDPPEIRDDASEEEMEQSIHDESFIGTNDCYTPRFANGDFVFGGGSSFIDVSGGGSPNTPTSNANATTPNASIANPPPPPPPPGAKKVKKMSKAEAKQAALNDAFGSYLAENKEVMVKLVETVGFDQRMSDIRGGVFAQLKKLNLDVDNMLTANAMILAND</sequence>
<name>A0ACB7XG88_9ERIC</name>
<gene>
    <name evidence="1" type="ORF">Vadar_007742</name>
</gene>